<keyword evidence="1" id="KW-1133">Transmembrane helix</keyword>
<keyword evidence="3" id="KW-1185">Reference proteome</keyword>
<dbReference type="Proteomes" id="UP000009229">
    <property type="component" value="Chromosome"/>
</dbReference>
<dbReference type="NCBIfam" id="TIGR02532">
    <property type="entry name" value="IV_pilin_GFxxxE"/>
    <property type="match status" value="1"/>
</dbReference>
<feature type="transmembrane region" description="Helical" evidence="1">
    <location>
        <begin position="17"/>
        <end position="38"/>
    </location>
</feature>
<organism evidence="2 3">
    <name type="scientific">Desulfofundulus kuznetsovii (strain DSM 6115 / VKM B-1805 / 17)</name>
    <name type="common">Desulfotomaculum kuznetsovii</name>
    <dbReference type="NCBI Taxonomy" id="760568"/>
    <lineage>
        <taxon>Bacteria</taxon>
        <taxon>Bacillati</taxon>
        <taxon>Bacillota</taxon>
        <taxon>Clostridia</taxon>
        <taxon>Eubacteriales</taxon>
        <taxon>Peptococcaceae</taxon>
        <taxon>Desulfofundulus</taxon>
    </lineage>
</organism>
<evidence type="ECO:0000313" key="2">
    <source>
        <dbReference type="EMBL" id="AEG15538.1"/>
    </source>
</evidence>
<dbReference type="AlphaFoldDB" id="A0AAU8Q3L0"/>
<dbReference type="KEGG" id="dku:Desku_1980"/>
<protein>
    <submittedName>
        <fullName evidence="2">Type 4 fimbrial biogenesis protein PilE</fullName>
    </submittedName>
</protein>
<evidence type="ECO:0000256" key="1">
    <source>
        <dbReference type="SAM" id="Phobius"/>
    </source>
</evidence>
<keyword evidence="1" id="KW-0472">Membrane</keyword>
<dbReference type="InterPro" id="IPR045584">
    <property type="entry name" value="Pilin-like"/>
</dbReference>
<sequence length="144" mass="15445">MYKFFCRQEGFTVVEMIAVLTAIAVLASTSFGFYRGYVDRGKITRAKMEIVNMQAALDGYCTLNDSYPSGADLEKAGLPLELVGTDGTKAYTYGYRTDSASPSSVIGYVLKTSRPVGNTGLYVYGAGSYGSSDPPEVRSTVPSP</sequence>
<dbReference type="SUPFAM" id="SSF54523">
    <property type="entry name" value="Pili subunits"/>
    <property type="match status" value="1"/>
</dbReference>
<reference evidence="3" key="1">
    <citation type="submission" date="2011-05" db="EMBL/GenBank/DDBJ databases">
        <title>Complete sequence of Desulfotomaculum kuznetsovii DSM 6115.</title>
        <authorList>
            <person name="Lucas S."/>
            <person name="Han J."/>
            <person name="Lapidus A."/>
            <person name="Cheng J.-F."/>
            <person name="Goodwin L."/>
            <person name="Pitluck S."/>
            <person name="Peters L."/>
            <person name="Mikhailova N."/>
            <person name="Lu M."/>
            <person name="Saunders E."/>
            <person name="Han C."/>
            <person name="Tapia R."/>
            <person name="Land M."/>
            <person name="Hauser L."/>
            <person name="Kyrpides N."/>
            <person name="Ivanova N."/>
            <person name="Pagani I."/>
            <person name="Nazina T."/>
            <person name="Ivanova A."/>
            <person name="Parshina S."/>
            <person name="Kuever J."/>
            <person name="Muyzer G."/>
            <person name="Plugge C."/>
            <person name="Stams A."/>
            <person name="Woyke T."/>
        </authorList>
    </citation>
    <scope>NUCLEOTIDE SEQUENCE [LARGE SCALE GENOMIC DNA]</scope>
    <source>
        <strain evidence="3">DSM 6115 / VKM B-1805 / 17</strain>
    </source>
</reference>
<accession>A0AAU8Q3L0</accession>
<dbReference type="Gene3D" id="3.30.700.10">
    <property type="entry name" value="Glycoprotein, Type 4 Pilin"/>
    <property type="match status" value="1"/>
</dbReference>
<keyword evidence="1" id="KW-0812">Transmembrane</keyword>
<name>A0AAU8Q3L0_DESK7</name>
<dbReference type="InterPro" id="IPR012902">
    <property type="entry name" value="N_methyl_site"/>
</dbReference>
<gene>
    <name evidence="2" type="ordered locus">Desku_1980</name>
</gene>
<evidence type="ECO:0000313" key="3">
    <source>
        <dbReference type="Proteomes" id="UP000009229"/>
    </source>
</evidence>
<proteinExistence type="predicted"/>
<dbReference type="RefSeq" id="WP_013823052.1">
    <property type="nucleotide sequence ID" value="NC_015573.1"/>
</dbReference>
<dbReference type="EMBL" id="CP002770">
    <property type="protein sequence ID" value="AEG15538.1"/>
    <property type="molecule type" value="Genomic_DNA"/>
</dbReference>